<keyword evidence="2" id="KW-1185">Reference proteome</keyword>
<name>A0ACC7NVH0_9BACL</name>
<protein>
    <submittedName>
        <fullName evidence="1">Extracellular solute-binding protein</fullName>
    </submittedName>
</protein>
<evidence type="ECO:0000313" key="2">
    <source>
        <dbReference type="Proteomes" id="UP001631969"/>
    </source>
</evidence>
<organism evidence="1 2">
    <name type="scientific">Paenibacillus mesotrionivorans</name>
    <dbReference type="NCBI Taxonomy" id="3160968"/>
    <lineage>
        <taxon>Bacteria</taxon>
        <taxon>Bacillati</taxon>
        <taxon>Bacillota</taxon>
        <taxon>Bacilli</taxon>
        <taxon>Bacillales</taxon>
        <taxon>Paenibacillaceae</taxon>
        <taxon>Paenibacillus</taxon>
    </lineage>
</organism>
<proteinExistence type="predicted"/>
<evidence type="ECO:0000313" key="1">
    <source>
        <dbReference type="EMBL" id="MFM9328372.1"/>
    </source>
</evidence>
<reference evidence="1" key="1">
    <citation type="submission" date="2024-12" db="EMBL/GenBank/DDBJ databases">
        <authorList>
            <person name="Wu N."/>
        </authorList>
    </citation>
    <scope>NUCLEOTIDE SEQUENCE</scope>
    <source>
        <strain evidence="1">P15</strain>
    </source>
</reference>
<comment type="caution">
    <text evidence="1">The sequence shown here is derived from an EMBL/GenBank/DDBJ whole genome shotgun (WGS) entry which is preliminary data.</text>
</comment>
<gene>
    <name evidence="1" type="ORF">ACI1P1_08750</name>
</gene>
<dbReference type="EMBL" id="JBJURJ010000005">
    <property type="protein sequence ID" value="MFM9328372.1"/>
    <property type="molecule type" value="Genomic_DNA"/>
</dbReference>
<dbReference type="Proteomes" id="UP001631969">
    <property type="component" value="Unassembled WGS sequence"/>
</dbReference>
<accession>A0ACC7NVH0</accession>
<sequence length="493" mass="56207">MNIRPAVLCGLLLVSGTLASCGSRSDPAAEGKPFYLTMGLSLTGELPPKNNMVEQAIEEYTQTALQIQWIPYSAYEEKVRLMIAAGELPKLIKLGYSPTMMSTLKSDQFWEIGPYLPEFKELQAVDRRYYDNISVDGRVYGIPLFRDLGRAAIQYRKDWFDRLGLELPVTLEDWYRAIRALTLEDPDGNGRQDTYGLVLEKRYNQDIGSILTRISVSQGGPAKWKVENGRFTPEFMTEPFFETMRLFRRLYQENLINRDFAITDTIETTKMYESGRAGLMLSGGNAQTWQDMLVKSSPGAVVDVAPLTGPQGRRLPGEPGNAGFLAIPKDAVKTEDEVKQILGFLNRLMEPALQALLINGLENRHWSRKDGYAEMLDRTLHHKEVKPYRDMLPHLTEAEADWKRNLQPDLYRKNQRIGRENEAYIVPNPALTLDSGTYVERGKELELLITDAQTKFIMGKLDEAGWQTELNKWRQAGGDRMIREYEEAYAKKQ</sequence>